<dbReference type="InterPro" id="IPR050599">
    <property type="entry name" value="VDCC_alpha-1_subunit"/>
</dbReference>
<name>A0AA36NEP6_9DINO</name>
<keyword evidence="4" id="KW-0109">Calcium transport</keyword>
<gene>
    <name evidence="16" type="ORF">EVOR1521_LOCUS30827</name>
</gene>
<keyword evidence="13" id="KW-0407">Ion channel</keyword>
<dbReference type="InterPro" id="IPR011992">
    <property type="entry name" value="EF-hand-dom_pair"/>
</dbReference>
<dbReference type="Gene3D" id="1.20.120.350">
    <property type="entry name" value="Voltage-gated potassium channels. Chain C"/>
    <property type="match status" value="1"/>
</dbReference>
<evidence type="ECO:0000313" key="17">
    <source>
        <dbReference type="Proteomes" id="UP001178507"/>
    </source>
</evidence>
<evidence type="ECO:0000256" key="8">
    <source>
        <dbReference type="ARBA" id="ARBA00022882"/>
    </source>
</evidence>
<evidence type="ECO:0000256" key="5">
    <source>
        <dbReference type="ARBA" id="ARBA00022673"/>
    </source>
</evidence>
<evidence type="ECO:0000256" key="3">
    <source>
        <dbReference type="ARBA" id="ARBA00022553"/>
    </source>
</evidence>
<evidence type="ECO:0000259" key="15">
    <source>
        <dbReference type="PROSITE" id="PS50222"/>
    </source>
</evidence>
<dbReference type="AlphaFoldDB" id="A0AA36NEP6"/>
<dbReference type="InterPro" id="IPR002048">
    <property type="entry name" value="EF_hand_dom"/>
</dbReference>
<dbReference type="Pfam" id="PF00520">
    <property type="entry name" value="Ion_trans"/>
    <property type="match status" value="1"/>
</dbReference>
<dbReference type="PROSITE" id="PS50222">
    <property type="entry name" value="EF_HAND_2"/>
    <property type="match status" value="2"/>
</dbReference>
<keyword evidence="8" id="KW-0851">Voltage-gated channel</keyword>
<dbReference type="Proteomes" id="UP001178507">
    <property type="component" value="Unassembled WGS sequence"/>
</dbReference>
<evidence type="ECO:0000256" key="12">
    <source>
        <dbReference type="ARBA" id="ARBA00023180"/>
    </source>
</evidence>
<keyword evidence="2" id="KW-0813">Transport</keyword>
<keyword evidence="11 14" id="KW-0472">Membrane</keyword>
<dbReference type="GO" id="GO:0005891">
    <property type="term" value="C:voltage-gated calcium channel complex"/>
    <property type="evidence" value="ECO:0007669"/>
    <property type="project" value="TreeGrafter"/>
</dbReference>
<feature type="transmembrane region" description="Helical" evidence="14">
    <location>
        <begin position="20"/>
        <end position="42"/>
    </location>
</feature>
<feature type="transmembrane region" description="Helical" evidence="14">
    <location>
        <begin position="233"/>
        <end position="253"/>
    </location>
</feature>
<proteinExistence type="predicted"/>
<dbReference type="GO" id="GO:0098703">
    <property type="term" value="P:calcium ion import across plasma membrane"/>
    <property type="evidence" value="ECO:0007669"/>
    <property type="project" value="TreeGrafter"/>
</dbReference>
<dbReference type="Gene3D" id="1.10.238.10">
    <property type="entry name" value="EF-hand"/>
    <property type="match status" value="1"/>
</dbReference>
<feature type="transmembrane region" description="Helical" evidence="14">
    <location>
        <begin position="83"/>
        <end position="108"/>
    </location>
</feature>
<comment type="subcellular location">
    <subcellularLocation>
        <location evidence="1">Membrane</location>
        <topology evidence="1">Multi-pass membrane protein</topology>
    </subcellularLocation>
</comment>
<dbReference type="CDD" id="cd00051">
    <property type="entry name" value="EFh"/>
    <property type="match status" value="1"/>
</dbReference>
<evidence type="ECO:0000256" key="7">
    <source>
        <dbReference type="ARBA" id="ARBA00022837"/>
    </source>
</evidence>
<dbReference type="Gene3D" id="1.10.287.70">
    <property type="match status" value="1"/>
</dbReference>
<keyword evidence="12" id="KW-0325">Glycoprotein</keyword>
<feature type="domain" description="EF-hand" evidence="15">
    <location>
        <begin position="285"/>
        <end position="320"/>
    </location>
</feature>
<keyword evidence="7" id="KW-0106">Calcium</keyword>
<dbReference type="InterPro" id="IPR018247">
    <property type="entry name" value="EF_Hand_1_Ca_BS"/>
</dbReference>
<keyword evidence="5" id="KW-0107">Calcium channel</keyword>
<keyword evidence="6 14" id="KW-0812">Transmembrane</keyword>
<evidence type="ECO:0000256" key="6">
    <source>
        <dbReference type="ARBA" id="ARBA00022692"/>
    </source>
</evidence>
<keyword evidence="9 14" id="KW-1133">Transmembrane helix</keyword>
<dbReference type="PANTHER" id="PTHR45628:SF7">
    <property type="entry name" value="VOLTAGE-DEPENDENT CALCIUM CHANNEL TYPE A SUBUNIT ALPHA-1"/>
    <property type="match status" value="1"/>
</dbReference>
<dbReference type="Pfam" id="PF13499">
    <property type="entry name" value="EF-hand_7"/>
    <property type="match status" value="1"/>
</dbReference>
<evidence type="ECO:0000256" key="14">
    <source>
        <dbReference type="SAM" id="Phobius"/>
    </source>
</evidence>
<feature type="transmembrane region" description="Helical" evidence="14">
    <location>
        <begin position="200"/>
        <end position="221"/>
    </location>
</feature>
<keyword evidence="3" id="KW-0597">Phosphoprotein</keyword>
<keyword evidence="17" id="KW-1185">Reference proteome</keyword>
<evidence type="ECO:0000256" key="4">
    <source>
        <dbReference type="ARBA" id="ARBA00022568"/>
    </source>
</evidence>
<evidence type="ECO:0000256" key="2">
    <source>
        <dbReference type="ARBA" id="ARBA00022448"/>
    </source>
</evidence>
<protein>
    <recommendedName>
        <fullName evidence="15">EF-hand domain-containing protein</fullName>
    </recommendedName>
</protein>
<dbReference type="SMART" id="SM00054">
    <property type="entry name" value="EFh"/>
    <property type="match status" value="2"/>
</dbReference>
<evidence type="ECO:0000256" key="1">
    <source>
        <dbReference type="ARBA" id="ARBA00004141"/>
    </source>
</evidence>
<dbReference type="PANTHER" id="PTHR45628">
    <property type="entry name" value="VOLTAGE-DEPENDENT CALCIUM CHANNEL TYPE A SUBUNIT ALPHA-1"/>
    <property type="match status" value="1"/>
</dbReference>
<feature type="transmembrane region" description="Helical" evidence="14">
    <location>
        <begin position="147"/>
        <end position="180"/>
    </location>
</feature>
<evidence type="ECO:0000313" key="16">
    <source>
        <dbReference type="EMBL" id="CAJ1409835.1"/>
    </source>
</evidence>
<evidence type="ECO:0000256" key="11">
    <source>
        <dbReference type="ARBA" id="ARBA00023136"/>
    </source>
</evidence>
<keyword evidence="10" id="KW-0406">Ion transport</keyword>
<dbReference type="SUPFAM" id="SSF81324">
    <property type="entry name" value="Voltage-gated potassium channels"/>
    <property type="match status" value="1"/>
</dbReference>
<dbReference type="InterPro" id="IPR027359">
    <property type="entry name" value="Volt_channel_dom_sf"/>
</dbReference>
<evidence type="ECO:0000256" key="10">
    <source>
        <dbReference type="ARBA" id="ARBA00023065"/>
    </source>
</evidence>
<dbReference type="EMBL" id="CAUJNA010003789">
    <property type="protein sequence ID" value="CAJ1409835.1"/>
    <property type="molecule type" value="Genomic_DNA"/>
</dbReference>
<comment type="caution">
    <text evidence="16">The sequence shown here is derived from an EMBL/GenBank/DDBJ whole genome shotgun (WGS) entry which is preliminary data.</text>
</comment>
<feature type="domain" description="EF-hand" evidence="15">
    <location>
        <begin position="328"/>
        <end position="363"/>
    </location>
</feature>
<dbReference type="GO" id="GO:0005509">
    <property type="term" value="F:calcium ion binding"/>
    <property type="evidence" value="ECO:0007669"/>
    <property type="project" value="InterPro"/>
</dbReference>
<dbReference type="PROSITE" id="PS00018">
    <property type="entry name" value="EF_HAND_1"/>
    <property type="match status" value="2"/>
</dbReference>
<reference evidence="16" key="1">
    <citation type="submission" date="2023-08" db="EMBL/GenBank/DDBJ databases">
        <authorList>
            <person name="Chen Y."/>
            <person name="Shah S."/>
            <person name="Dougan E. K."/>
            <person name="Thang M."/>
            <person name="Chan C."/>
        </authorList>
    </citation>
    <scope>NUCLEOTIDE SEQUENCE</scope>
</reference>
<sequence length="370" mass="41011">MGLCFVGMACESTAHSSGIMAIILVNLVLLGIEVDVAASLAYGETPVYFNEINMLVVGIFMMEVLLKLIALGVRGYFCAKEKWWNIFDFAIVSLSVVELILEFLVMTISGNMDSSHLRILRFARFARTLRGVRVVRLLRYIGSLRTIVFSIISTMGSLFWTLVLLLMIFYCFSVIITQSVTDFCRLSAELGEPHNCQELTMYWATVPESMLTLFLAISGGLSWKEALNPLRRVGVIAFASVILYVVITIFAILNVVTGVFCNTAIESAGADKEIAIMKQMKKQDAQMETLREIFTEIDIDCSNQISLAELKEALKAPKLRSFMSSLQISTEDAWTLFMTVDADGSGEISLDEFVAGCMQLQGPAKGLQAR</sequence>
<accession>A0AA36NEP6</accession>
<organism evidence="16 17">
    <name type="scientific">Effrenium voratum</name>
    <dbReference type="NCBI Taxonomy" id="2562239"/>
    <lineage>
        <taxon>Eukaryota</taxon>
        <taxon>Sar</taxon>
        <taxon>Alveolata</taxon>
        <taxon>Dinophyceae</taxon>
        <taxon>Suessiales</taxon>
        <taxon>Symbiodiniaceae</taxon>
        <taxon>Effrenium</taxon>
    </lineage>
</organism>
<feature type="transmembrane region" description="Helical" evidence="14">
    <location>
        <begin position="54"/>
        <end position="77"/>
    </location>
</feature>
<dbReference type="InterPro" id="IPR005821">
    <property type="entry name" value="Ion_trans_dom"/>
</dbReference>
<dbReference type="GO" id="GO:0008331">
    <property type="term" value="F:high voltage-gated calcium channel activity"/>
    <property type="evidence" value="ECO:0007669"/>
    <property type="project" value="TreeGrafter"/>
</dbReference>
<evidence type="ECO:0000256" key="13">
    <source>
        <dbReference type="ARBA" id="ARBA00023303"/>
    </source>
</evidence>
<dbReference type="SUPFAM" id="SSF47473">
    <property type="entry name" value="EF-hand"/>
    <property type="match status" value="1"/>
</dbReference>
<evidence type="ECO:0000256" key="9">
    <source>
        <dbReference type="ARBA" id="ARBA00022989"/>
    </source>
</evidence>